<organism evidence="3 4">
    <name type="scientific">Pseudoduganella chitinolytica</name>
    <dbReference type="NCBI Taxonomy" id="34070"/>
    <lineage>
        <taxon>Bacteria</taxon>
        <taxon>Pseudomonadati</taxon>
        <taxon>Pseudomonadota</taxon>
        <taxon>Betaproteobacteria</taxon>
        <taxon>Burkholderiales</taxon>
        <taxon>Oxalobacteraceae</taxon>
        <taxon>Telluria group</taxon>
        <taxon>Pseudoduganella</taxon>
    </lineage>
</organism>
<keyword evidence="4" id="KW-1185">Reference proteome</keyword>
<evidence type="ECO:0000313" key="4">
    <source>
        <dbReference type="Proteomes" id="UP001216510"/>
    </source>
</evidence>
<accession>A0ABY8BN96</accession>
<evidence type="ECO:0000256" key="2">
    <source>
        <dbReference type="SAM" id="SignalP"/>
    </source>
</evidence>
<dbReference type="Proteomes" id="UP001216510">
    <property type="component" value="Chromosome"/>
</dbReference>
<evidence type="ECO:0000313" key="3">
    <source>
        <dbReference type="EMBL" id="WEF35769.1"/>
    </source>
</evidence>
<keyword evidence="2" id="KW-0732">Signal</keyword>
<protein>
    <submittedName>
        <fullName evidence="3">Uncharacterized protein</fullName>
    </submittedName>
</protein>
<name>A0ABY8BN96_9BURK</name>
<evidence type="ECO:0000256" key="1">
    <source>
        <dbReference type="SAM" id="MobiDB-lite"/>
    </source>
</evidence>
<feature type="signal peptide" evidence="2">
    <location>
        <begin position="1"/>
        <end position="21"/>
    </location>
</feature>
<dbReference type="EMBL" id="CP119083">
    <property type="protein sequence ID" value="WEF35769.1"/>
    <property type="molecule type" value="Genomic_DNA"/>
</dbReference>
<feature type="chain" id="PRO_5047273735" evidence="2">
    <location>
        <begin position="22"/>
        <end position="304"/>
    </location>
</feature>
<gene>
    <name evidence="3" type="ORF">PX653_13795</name>
</gene>
<proteinExistence type="predicted"/>
<reference evidence="3 4" key="1">
    <citation type="submission" date="2023-02" db="EMBL/GenBank/DDBJ databases">
        <title>Gemone sequence of Telluria chitinolytica ACM 3522T.</title>
        <authorList>
            <person name="Frediansyah A."/>
            <person name="Miess H."/>
            <person name="Gross H."/>
        </authorList>
    </citation>
    <scope>NUCLEOTIDE SEQUENCE [LARGE SCALE GENOMIC DNA]</scope>
    <source>
        <strain evidence="3 4">ACM 3522</strain>
    </source>
</reference>
<dbReference type="RefSeq" id="WP_277418416.1">
    <property type="nucleotide sequence ID" value="NZ_CP119083.1"/>
</dbReference>
<sequence>MYKEILTGISLMGLFSVSAYAMNSDSRHISVALDQDNSVRVCSAVDIGEAACRRVVLPNMFLGSSKSRVLAIKLIETKQATWFMEVGRANHVCGVRDNEAQAICVKIPFVTPSGVSIDLIDGKGGGGFYFREIGKDRKGSSYLFSIKTAFSGAVLKSSSRLATYLKVPTSVPVQTFGRGCGGAEISCDGIDGATDDIPDGNVVEVPGYPDQDPLEPLPDGGATDWYPEEGGGAAAGGSEPPNIPGTSHMDPPNRKICMAAAYRAWSLMDKVCDDAPTMRDALECREVQMRYYVNELEYCRSIPD</sequence>
<feature type="region of interest" description="Disordered" evidence="1">
    <location>
        <begin position="206"/>
        <end position="250"/>
    </location>
</feature>